<reference evidence="2 3" key="1">
    <citation type="submission" date="2016-03" db="EMBL/GenBank/DDBJ databases">
        <title>Comparative genomics of the ectomycorrhizal sister species Rhizopogon vinicolor and Rhizopogon vesiculosus (Basidiomycota: Boletales) reveals a divergence of the mating type B locus.</title>
        <authorList>
            <person name="Mujic A.B."/>
            <person name="Kuo A."/>
            <person name="Tritt A."/>
            <person name="Lipzen A."/>
            <person name="Chen C."/>
            <person name="Johnson J."/>
            <person name="Sharma A."/>
            <person name="Barry K."/>
            <person name="Grigoriev I.V."/>
            <person name="Spatafora J.W."/>
        </authorList>
    </citation>
    <scope>NUCLEOTIDE SEQUENCE [LARGE SCALE GENOMIC DNA]</scope>
    <source>
        <strain evidence="2 3">AM-OR11-056</strain>
    </source>
</reference>
<evidence type="ECO:0000313" key="2">
    <source>
        <dbReference type="EMBL" id="OJA18192.1"/>
    </source>
</evidence>
<evidence type="ECO:0000313" key="3">
    <source>
        <dbReference type="Proteomes" id="UP000183567"/>
    </source>
</evidence>
<keyword evidence="3" id="KW-1185">Reference proteome</keyword>
<sequence length="220" mass="24330">MTPSLLLAVLESILQSRFPIPASIHASRSSLAKVQAFMKIFLGGVLECDVLPSDKDVGLADLDLRRIAEGLGGWGETLFVGELLCLLRRKQTIIDALVGDDSEGNVDLQPQCCCAQNFPTWDCLTQQTSRATYLSIRANAPHTESETIVAFFELSDWTETQPIYNTVHHQPQCINELEDPSYVLERDASYTSIDGLTEEFDPDLSPQLTYSAQQPLTPTP</sequence>
<organism evidence="2 3">
    <name type="scientific">Rhizopogon vesiculosus</name>
    <dbReference type="NCBI Taxonomy" id="180088"/>
    <lineage>
        <taxon>Eukaryota</taxon>
        <taxon>Fungi</taxon>
        <taxon>Dikarya</taxon>
        <taxon>Basidiomycota</taxon>
        <taxon>Agaricomycotina</taxon>
        <taxon>Agaricomycetes</taxon>
        <taxon>Agaricomycetidae</taxon>
        <taxon>Boletales</taxon>
        <taxon>Suillineae</taxon>
        <taxon>Rhizopogonaceae</taxon>
        <taxon>Rhizopogon</taxon>
    </lineage>
</organism>
<feature type="compositionally biased region" description="Polar residues" evidence="1">
    <location>
        <begin position="206"/>
        <end position="220"/>
    </location>
</feature>
<dbReference type="OrthoDB" id="2596754at2759"/>
<dbReference type="Proteomes" id="UP000183567">
    <property type="component" value="Unassembled WGS sequence"/>
</dbReference>
<feature type="region of interest" description="Disordered" evidence="1">
    <location>
        <begin position="196"/>
        <end position="220"/>
    </location>
</feature>
<evidence type="ECO:0000256" key="1">
    <source>
        <dbReference type="SAM" id="MobiDB-lite"/>
    </source>
</evidence>
<dbReference type="AlphaFoldDB" id="A0A1J8QXJ0"/>
<proteinExistence type="predicted"/>
<dbReference type="EMBL" id="LVVM01001587">
    <property type="protein sequence ID" value="OJA18192.1"/>
    <property type="molecule type" value="Genomic_DNA"/>
</dbReference>
<protein>
    <submittedName>
        <fullName evidence="2">Uncharacterized protein</fullName>
    </submittedName>
</protein>
<comment type="caution">
    <text evidence="2">The sequence shown here is derived from an EMBL/GenBank/DDBJ whole genome shotgun (WGS) entry which is preliminary data.</text>
</comment>
<gene>
    <name evidence="2" type="ORF">AZE42_07264</name>
</gene>
<accession>A0A1J8QXJ0</accession>
<name>A0A1J8QXJ0_9AGAM</name>